<comment type="caution">
    <text evidence="1">The sequence shown here is derived from an EMBL/GenBank/DDBJ whole genome shotgun (WGS) entry which is preliminary data.</text>
</comment>
<evidence type="ECO:0000313" key="1">
    <source>
        <dbReference type="EMBL" id="CAD7703533.1"/>
    </source>
</evidence>
<protein>
    <submittedName>
        <fullName evidence="1">Uncharacterized protein</fullName>
    </submittedName>
</protein>
<organism evidence="1 2">
    <name type="scientific">Ostreobium quekettii</name>
    <dbReference type="NCBI Taxonomy" id="121088"/>
    <lineage>
        <taxon>Eukaryota</taxon>
        <taxon>Viridiplantae</taxon>
        <taxon>Chlorophyta</taxon>
        <taxon>core chlorophytes</taxon>
        <taxon>Ulvophyceae</taxon>
        <taxon>TCBD clade</taxon>
        <taxon>Bryopsidales</taxon>
        <taxon>Ostreobineae</taxon>
        <taxon>Ostreobiaceae</taxon>
        <taxon>Ostreobium</taxon>
    </lineage>
</organism>
<gene>
    <name evidence="1" type="ORF">OSTQU699_LOCUS8890</name>
</gene>
<dbReference type="EMBL" id="CAJHUC010002285">
    <property type="protein sequence ID" value="CAD7703533.1"/>
    <property type="molecule type" value="Genomic_DNA"/>
</dbReference>
<reference evidence="1" key="1">
    <citation type="submission" date="2020-12" db="EMBL/GenBank/DDBJ databases">
        <authorList>
            <person name="Iha C."/>
        </authorList>
    </citation>
    <scope>NUCLEOTIDE SEQUENCE</scope>
</reference>
<accession>A0A8S1JD49</accession>
<evidence type="ECO:0000313" key="2">
    <source>
        <dbReference type="Proteomes" id="UP000708148"/>
    </source>
</evidence>
<sequence>MHAHTEMPDLEELDQSAVVVHTNQIPRTFPAGYLFSSYASVSPYAQGASSTRWLTHNRQSAVRKFSERRTWGAAGVLQCAHQHAAKRLAPTMPGWETAVGQALHNKRAAFERQKGAKSKVS</sequence>
<dbReference type="Proteomes" id="UP000708148">
    <property type="component" value="Unassembled WGS sequence"/>
</dbReference>
<name>A0A8S1JD49_9CHLO</name>
<dbReference type="AlphaFoldDB" id="A0A8S1JD49"/>
<proteinExistence type="predicted"/>
<keyword evidence="2" id="KW-1185">Reference proteome</keyword>